<dbReference type="SUPFAM" id="SSF53474">
    <property type="entry name" value="alpha/beta-Hydrolases"/>
    <property type="match status" value="2"/>
</dbReference>
<dbReference type="InterPro" id="IPR029058">
    <property type="entry name" value="AB_hydrolase_fold"/>
</dbReference>
<keyword evidence="1" id="KW-1133">Transmembrane helix</keyword>
<dbReference type="Gene3D" id="3.40.50.1820">
    <property type="entry name" value="alpha/beta hydrolase"/>
    <property type="match status" value="2"/>
</dbReference>
<feature type="transmembrane region" description="Helical" evidence="1">
    <location>
        <begin position="611"/>
        <end position="628"/>
    </location>
</feature>
<protein>
    <recommendedName>
        <fullName evidence="2">DUF676 domain-containing protein</fullName>
    </recommendedName>
</protein>
<sequence>MKKLLLKILATVAVLAVGLLLWHPWAPGQDDSGFACAWPAGSGDVQVAGAPQTRELVVMLHAFTHSPRDMCQIGTWLHANDPARPDLLVPSLALTTFSQVPIERIAADVVARVNQVWKTRAQQPDGGYTRVRFIGHSMGSLIARRVYLDGLAAGKDAPWAARTDRLLLFAGVNRGWTIDHHMSLVNSTVYQLGVTLNDIVVGLGGAPFTVMASRHGAPFVNQLRLDWQALPQRWADRQAPGFKVVQLLGSVDDIVPPGDNVDAASAAGFVYLQMPYSGHANVVRVLADAPLPPMPAGMPQPDAPAARAAQLRVAWREAEPVSDSIPLAVRRARPDPCVQHVVFVMHGIRDEGHWTERVAGAVEDALQPTLTPDPPDCEGRPESRIAFEISSYGYFPMLSFLRPGARAEKAAWLMDRYAEARHLYPQARFHYVGHSHGTYLLRHVLEAVHDVRFDRVVLAGSVLRSSEPWECFFDRGQVGQLLNLRASEDWVVAIFPNTMERVGWQDLGGAGVRGFEQTPPGLTNGPRLVGDPGGMGYVQGAHGAAVEEHAWRTIAHFVAEGRVDQAGLPVVKHASRLVALAEDWGLVLWFALLIALGGGFALLWRWRVREGVKVLAALAYLGAIWLVVTRV</sequence>
<accession>A0A254N8G8</accession>
<keyword evidence="1" id="KW-0472">Membrane</keyword>
<evidence type="ECO:0000313" key="3">
    <source>
        <dbReference type="EMBL" id="OWR02657.1"/>
    </source>
</evidence>
<reference evidence="3 4" key="1">
    <citation type="journal article" date="2007" name="Int. J. Syst. Evol. Microbiol.">
        <title>Description of Pelomonas aquatica sp. nov. and Pelomonas puraquae sp. nov., isolated from industrial and haemodialysis water.</title>
        <authorList>
            <person name="Gomila M."/>
            <person name="Bowien B."/>
            <person name="Falsen E."/>
            <person name="Moore E.R."/>
            <person name="Lalucat J."/>
        </authorList>
    </citation>
    <scope>NUCLEOTIDE SEQUENCE [LARGE SCALE GENOMIC DNA]</scope>
    <source>
        <strain evidence="3 4">CCUG 52769</strain>
    </source>
</reference>
<evidence type="ECO:0000256" key="1">
    <source>
        <dbReference type="SAM" id="Phobius"/>
    </source>
</evidence>
<dbReference type="Pfam" id="PF05057">
    <property type="entry name" value="DUF676"/>
    <property type="match status" value="1"/>
</dbReference>
<dbReference type="Proteomes" id="UP000197446">
    <property type="component" value="Unassembled WGS sequence"/>
</dbReference>
<comment type="caution">
    <text evidence="3">The sequence shown here is derived from an EMBL/GenBank/DDBJ whole genome shotgun (WGS) entry which is preliminary data.</text>
</comment>
<dbReference type="InterPro" id="IPR007751">
    <property type="entry name" value="DUF676_lipase-like"/>
</dbReference>
<feature type="domain" description="DUF676" evidence="2">
    <location>
        <begin position="53"/>
        <end position="145"/>
    </location>
</feature>
<gene>
    <name evidence="3" type="ORF">CDO81_17660</name>
</gene>
<proteinExistence type="predicted"/>
<keyword evidence="1" id="KW-0812">Transmembrane</keyword>
<name>A0A254N8G8_9BURK</name>
<organism evidence="3 4">
    <name type="scientific">Roseateles puraquae</name>
    <dbReference type="NCBI Taxonomy" id="431059"/>
    <lineage>
        <taxon>Bacteria</taxon>
        <taxon>Pseudomonadati</taxon>
        <taxon>Pseudomonadota</taxon>
        <taxon>Betaproteobacteria</taxon>
        <taxon>Burkholderiales</taxon>
        <taxon>Sphaerotilaceae</taxon>
        <taxon>Roseateles</taxon>
    </lineage>
</organism>
<dbReference type="AlphaFoldDB" id="A0A254N8G8"/>
<dbReference type="PANTHER" id="PTHR37946:SF1">
    <property type="entry name" value="SLL1969 PROTEIN"/>
    <property type="match status" value="1"/>
</dbReference>
<keyword evidence="4" id="KW-1185">Reference proteome</keyword>
<dbReference type="RefSeq" id="WP_088484547.1">
    <property type="nucleotide sequence ID" value="NZ_JBCNLH010000007.1"/>
</dbReference>
<feature type="transmembrane region" description="Helical" evidence="1">
    <location>
        <begin position="584"/>
        <end position="604"/>
    </location>
</feature>
<evidence type="ECO:0000259" key="2">
    <source>
        <dbReference type="Pfam" id="PF05057"/>
    </source>
</evidence>
<dbReference type="OrthoDB" id="582315at2"/>
<dbReference type="EMBL" id="NISI01000007">
    <property type="protein sequence ID" value="OWR02657.1"/>
    <property type="molecule type" value="Genomic_DNA"/>
</dbReference>
<dbReference type="PANTHER" id="PTHR37946">
    <property type="entry name" value="SLL1969 PROTEIN"/>
    <property type="match status" value="1"/>
</dbReference>
<evidence type="ECO:0000313" key="4">
    <source>
        <dbReference type="Proteomes" id="UP000197446"/>
    </source>
</evidence>